<name>F9FVJ4_FUSOF</name>
<dbReference type="AlphaFoldDB" id="F9FVJ4"/>
<sequence>MRFYEVGDSKPSRVWRRMPLAQQELFLAI</sequence>
<comment type="caution">
    <text evidence="1">The sequence shown here is derived from an EMBL/GenBank/DDBJ whole genome shotgun (WGS) entry which is preliminary data.</text>
</comment>
<dbReference type="EMBL" id="AFQF01002716">
    <property type="protein sequence ID" value="EGU79086.1"/>
    <property type="molecule type" value="Genomic_DNA"/>
</dbReference>
<accession>F9FVJ4</accession>
<evidence type="ECO:0000313" key="1">
    <source>
        <dbReference type="EMBL" id="EGU79086.1"/>
    </source>
</evidence>
<reference evidence="1" key="1">
    <citation type="journal article" date="2012" name="Mol. Plant Microbe Interact.">
        <title>A highly conserved effector in Fusarium oxysporum is required for full virulence on Arabidopsis.</title>
        <authorList>
            <person name="Thatcher L.F."/>
            <person name="Gardiner D.M."/>
            <person name="Kazan K."/>
            <person name="Manners J."/>
        </authorList>
    </citation>
    <scope>NUCLEOTIDE SEQUENCE [LARGE SCALE GENOMIC DNA]</scope>
    <source>
        <strain evidence="1">Fo5176</strain>
    </source>
</reference>
<organism evidence="1">
    <name type="scientific">Fusarium oxysporum (strain Fo5176)</name>
    <name type="common">Fusarium vascular wilt</name>
    <dbReference type="NCBI Taxonomy" id="660025"/>
    <lineage>
        <taxon>Eukaryota</taxon>
        <taxon>Fungi</taxon>
        <taxon>Dikarya</taxon>
        <taxon>Ascomycota</taxon>
        <taxon>Pezizomycotina</taxon>
        <taxon>Sordariomycetes</taxon>
        <taxon>Hypocreomycetidae</taxon>
        <taxon>Hypocreales</taxon>
        <taxon>Nectriaceae</taxon>
        <taxon>Fusarium</taxon>
        <taxon>Fusarium oxysporum species complex</taxon>
    </lineage>
</organism>
<gene>
    <name evidence="1" type="ORF">FOXB_10425</name>
</gene>
<proteinExistence type="predicted"/>
<protein>
    <submittedName>
        <fullName evidence="1">Uncharacterized protein</fullName>
    </submittedName>
</protein>